<keyword evidence="1" id="KW-0472">Membrane</keyword>
<evidence type="ECO:0000313" key="2">
    <source>
        <dbReference type="EMBL" id="GAU94973.1"/>
    </source>
</evidence>
<reference evidence="2 3" key="1">
    <citation type="journal article" date="2016" name="Nat. Commun.">
        <title>Extremotolerant tardigrade genome and improved radiotolerance of human cultured cells by tardigrade-unique protein.</title>
        <authorList>
            <person name="Hashimoto T."/>
            <person name="Horikawa D.D."/>
            <person name="Saito Y."/>
            <person name="Kuwahara H."/>
            <person name="Kozuka-Hata H."/>
            <person name="Shin-I T."/>
            <person name="Minakuchi Y."/>
            <person name="Ohishi K."/>
            <person name="Motoyama A."/>
            <person name="Aizu T."/>
            <person name="Enomoto A."/>
            <person name="Kondo K."/>
            <person name="Tanaka S."/>
            <person name="Hara Y."/>
            <person name="Koshikawa S."/>
            <person name="Sagara H."/>
            <person name="Miura T."/>
            <person name="Yokobori S."/>
            <person name="Miyagawa K."/>
            <person name="Suzuki Y."/>
            <person name="Kubo T."/>
            <person name="Oyama M."/>
            <person name="Kohara Y."/>
            <person name="Fujiyama A."/>
            <person name="Arakawa K."/>
            <person name="Katayama T."/>
            <person name="Toyoda A."/>
            <person name="Kunieda T."/>
        </authorList>
    </citation>
    <scope>NUCLEOTIDE SEQUENCE [LARGE SCALE GENOMIC DNA]</scope>
    <source>
        <strain evidence="2 3">YOKOZUNA-1</strain>
    </source>
</reference>
<dbReference type="Proteomes" id="UP000186922">
    <property type="component" value="Unassembled WGS sequence"/>
</dbReference>
<organism evidence="2 3">
    <name type="scientific">Ramazzottius varieornatus</name>
    <name type="common">Water bear</name>
    <name type="synonym">Tardigrade</name>
    <dbReference type="NCBI Taxonomy" id="947166"/>
    <lineage>
        <taxon>Eukaryota</taxon>
        <taxon>Metazoa</taxon>
        <taxon>Ecdysozoa</taxon>
        <taxon>Tardigrada</taxon>
        <taxon>Eutardigrada</taxon>
        <taxon>Parachela</taxon>
        <taxon>Hypsibioidea</taxon>
        <taxon>Ramazzottiidae</taxon>
        <taxon>Ramazzottius</taxon>
    </lineage>
</organism>
<keyword evidence="1" id="KW-1133">Transmembrane helix</keyword>
<dbReference type="EMBL" id="BDGG01000003">
    <property type="protein sequence ID" value="GAU94973.1"/>
    <property type="molecule type" value="Genomic_DNA"/>
</dbReference>
<name>A0A1D1V823_RAMVA</name>
<evidence type="ECO:0000313" key="3">
    <source>
        <dbReference type="Proteomes" id="UP000186922"/>
    </source>
</evidence>
<comment type="caution">
    <text evidence="2">The sequence shown here is derived from an EMBL/GenBank/DDBJ whole genome shotgun (WGS) entry which is preliminary data.</text>
</comment>
<evidence type="ECO:0000256" key="1">
    <source>
        <dbReference type="SAM" id="Phobius"/>
    </source>
</evidence>
<gene>
    <name evidence="2" type="primary">RvY_06667-1</name>
    <name evidence="2" type="synonym">RvY_06667.1</name>
    <name evidence="2" type="ORF">RvY_06667</name>
</gene>
<keyword evidence="1" id="KW-0812">Transmembrane</keyword>
<proteinExistence type="predicted"/>
<keyword evidence="3" id="KW-1185">Reference proteome</keyword>
<feature type="transmembrane region" description="Helical" evidence="1">
    <location>
        <begin position="6"/>
        <end position="23"/>
    </location>
</feature>
<dbReference type="AlphaFoldDB" id="A0A1D1V823"/>
<protein>
    <submittedName>
        <fullName evidence="2">Uncharacterized protein</fullName>
    </submittedName>
</protein>
<sequence length="87" mass="9922">MTITFIIHFGVSYQILLGFFCLINSNRHYRQYGAYATKLNSASVTGPGVLWLVWRFNDSIDVSIESLNNVNKNFRGKTGKYSSRNPL</sequence>
<accession>A0A1D1V823</accession>